<evidence type="ECO:0000256" key="2">
    <source>
        <dbReference type="ARBA" id="ARBA00023125"/>
    </source>
</evidence>
<dbReference type="STRING" id="5722.A2EUU4"/>
<evidence type="ECO:0000259" key="6">
    <source>
        <dbReference type="PROSITE" id="PS51294"/>
    </source>
</evidence>
<feature type="domain" description="HTH myb-type" evidence="6">
    <location>
        <begin position="141"/>
        <end position="195"/>
    </location>
</feature>
<feature type="domain" description="Myb-like" evidence="5">
    <location>
        <begin position="141"/>
        <end position="192"/>
    </location>
</feature>
<dbReference type="InterPro" id="IPR017930">
    <property type="entry name" value="Myb_dom"/>
</dbReference>
<dbReference type="GO" id="GO:0000981">
    <property type="term" value="F:DNA-binding transcription factor activity, RNA polymerase II-specific"/>
    <property type="evidence" value="ECO:0000318"/>
    <property type="project" value="GO_Central"/>
</dbReference>
<dbReference type="OrthoDB" id="2143914at2759"/>
<dbReference type="VEuPathDB" id="TrichDB:TVAG_042050"/>
<keyword evidence="1" id="KW-0805">Transcription regulation</keyword>
<dbReference type="GO" id="GO:0005634">
    <property type="term" value="C:nucleus"/>
    <property type="evidence" value="ECO:0000318"/>
    <property type="project" value="GO_Central"/>
</dbReference>
<sequence length="285" mass="33099">MSHDQLDESSPYIYDQALMQVPVGTIYQVKRLFFDLITKKISFQEACKQCFSISQTDKPIKILNEYLCHVKSEQLQRNYSKNMISKDVLAKKVKAWSPLEDQRLIAAISIYGIENWKQITNFVGNSRTRSQCSQKWNRSLNPLINKNQWTQQEDQALLRATTLYGDHSWARVAEEVEGRTDVQCRYRYNLISKKYPHDLGLTSNQIFKFLSTGEVPIKHCKTESAPMYNPKSHDSPKIEAITVKKTESSFPNDDCDKFDDIFEQLKLSEWIGDLESDITHQNSEI</sequence>
<dbReference type="CDD" id="cd00167">
    <property type="entry name" value="SANT"/>
    <property type="match status" value="2"/>
</dbReference>
<accession>A2EUU4</accession>
<dbReference type="RefSeq" id="XP_001315776.1">
    <property type="nucleotide sequence ID" value="XM_001315741.1"/>
</dbReference>
<evidence type="ECO:0000256" key="1">
    <source>
        <dbReference type="ARBA" id="ARBA00023015"/>
    </source>
</evidence>
<dbReference type="InParanoid" id="A2EUU4"/>
<dbReference type="eggNOG" id="KOG0048">
    <property type="taxonomic scope" value="Eukaryota"/>
</dbReference>
<dbReference type="Proteomes" id="UP000001542">
    <property type="component" value="Unassembled WGS sequence"/>
</dbReference>
<dbReference type="Gene3D" id="1.10.10.60">
    <property type="entry name" value="Homeodomain-like"/>
    <property type="match status" value="2"/>
</dbReference>
<dbReference type="PROSITE" id="PS50090">
    <property type="entry name" value="MYB_LIKE"/>
    <property type="match status" value="2"/>
</dbReference>
<gene>
    <name evidence="7" type="ORF">TVAG_042050</name>
</gene>
<feature type="domain" description="Myb-like" evidence="5">
    <location>
        <begin position="96"/>
        <end position="140"/>
    </location>
</feature>
<dbReference type="Pfam" id="PF13921">
    <property type="entry name" value="Myb_DNA-bind_6"/>
    <property type="match status" value="1"/>
</dbReference>
<dbReference type="SUPFAM" id="SSF46689">
    <property type="entry name" value="Homeodomain-like"/>
    <property type="match status" value="1"/>
</dbReference>
<dbReference type="KEGG" id="tva:4761387"/>
<dbReference type="InterPro" id="IPR009057">
    <property type="entry name" value="Homeodomain-like_sf"/>
</dbReference>
<evidence type="ECO:0000259" key="5">
    <source>
        <dbReference type="PROSITE" id="PS50090"/>
    </source>
</evidence>
<evidence type="ECO:0000256" key="4">
    <source>
        <dbReference type="ARBA" id="ARBA00023242"/>
    </source>
</evidence>
<evidence type="ECO:0000313" key="8">
    <source>
        <dbReference type="Proteomes" id="UP000001542"/>
    </source>
</evidence>
<dbReference type="VEuPathDB" id="TrichDB:TVAGG3_0192150"/>
<name>A2EUU4_TRIV3</name>
<dbReference type="AlphaFoldDB" id="A2EUU4"/>
<reference evidence="7" key="2">
    <citation type="journal article" date="2007" name="Science">
        <title>Draft genome sequence of the sexually transmitted pathogen Trichomonas vaginalis.</title>
        <authorList>
            <person name="Carlton J.M."/>
            <person name="Hirt R.P."/>
            <person name="Silva J.C."/>
            <person name="Delcher A.L."/>
            <person name="Schatz M."/>
            <person name="Zhao Q."/>
            <person name="Wortman J.R."/>
            <person name="Bidwell S.L."/>
            <person name="Alsmark U.C.M."/>
            <person name="Besteiro S."/>
            <person name="Sicheritz-Ponten T."/>
            <person name="Noel C.J."/>
            <person name="Dacks J.B."/>
            <person name="Foster P.G."/>
            <person name="Simillion C."/>
            <person name="Van de Peer Y."/>
            <person name="Miranda-Saavedra D."/>
            <person name="Barton G.J."/>
            <person name="Westrop G.D."/>
            <person name="Mueller S."/>
            <person name="Dessi D."/>
            <person name="Fiori P.L."/>
            <person name="Ren Q."/>
            <person name="Paulsen I."/>
            <person name="Zhang H."/>
            <person name="Bastida-Corcuera F.D."/>
            <person name="Simoes-Barbosa A."/>
            <person name="Brown M.T."/>
            <person name="Hayes R.D."/>
            <person name="Mukherjee M."/>
            <person name="Okumura C.Y."/>
            <person name="Schneider R."/>
            <person name="Smith A.J."/>
            <person name="Vanacova S."/>
            <person name="Villalvazo M."/>
            <person name="Haas B.J."/>
            <person name="Pertea M."/>
            <person name="Feldblyum T.V."/>
            <person name="Utterback T.R."/>
            <person name="Shu C.L."/>
            <person name="Osoegawa K."/>
            <person name="de Jong P.J."/>
            <person name="Hrdy I."/>
            <person name="Horvathova L."/>
            <person name="Zubacova Z."/>
            <person name="Dolezal P."/>
            <person name="Malik S.B."/>
            <person name="Logsdon J.M. Jr."/>
            <person name="Henze K."/>
            <person name="Gupta A."/>
            <person name="Wang C.C."/>
            <person name="Dunne R.L."/>
            <person name="Upcroft J.A."/>
            <person name="Upcroft P."/>
            <person name="White O."/>
            <person name="Salzberg S.L."/>
            <person name="Tang P."/>
            <person name="Chiu C.-H."/>
            <person name="Lee Y.-S."/>
            <person name="Embley T.M."/>
            <person name="Coombs G.H."/>
            <person name="Mottram J.C."/>
            <person name="Tachezy J."/>
            <person name="Fraser-Liggett C.M."/>
            <person name="Johnson P.J."/>
        </authorList>
    </citation>
    <scope>NUCLEOTIDE SEQUENCE [LARGE SCALE GENOMIC DNA]</scope>
    <source>
        <strain evidence="7">G3</strain>
    </source>
</reference>
<dbReference type="PANTHER" id="PTHR46621:SF1">
    <property type="entry name" value="SNRNA-ACTIVATING PROTEIN COMPLEX SUBUNIT 4"/>
    <property type="match status" value="1"/>
</dbReference>
<dbReference type="SMART" id="SM00717">
    <property type="entry name" value="SANT"/>
    <property type="match status" value="2"/>
</dbReference>
<dbReference type="PROSITE" id="PS51294">
    <property type="entry name" value="HTH_MYB"/>
    <property type="match status" value="2"/>
</dbReference>
<organism evidence="7 8">
    <name type="scientific">Trichomonas vaginalis (strain ATCC PRA-98 / G3)</name>
    <dbReference type="NCBI Taxonomy" id="412133"/>
    <lineage>
        <taxon>Eukaryota</taxon>
        <taxon>Metamonada</taxon>
        <taxon>Parabasalia</taxon>
        <taxon>Trichomonadida</taxon>
        <taxon>Trichomonadidae</taxon>
        <taxon>Trichomonas</taxon>
    </lineage>
</organism>
<dbReference type="GO" id="GO:0000978">
    <property type="term" value="F:RNA polymerase II cis-regulatory region sequence-specific DNA binding"/>
    <property type="evidence" value="ECO:0000318"/>
    <property type="project" value="GO_Central"/>
</dbReference>
<feature type="domain" description="HTH myb-type" evidence="6">
    <location>
        <begin position="95"/>
        <end position="140"/>
    </location>
</feature>
<dbReference type="SMR" id="A2EUU4"/>
<dbReference type="InterPro" id="IPR051575">
    <property type="entry name" value="Myb-like_DNA-bd"/>
</dbReference>
<keyword evidence="3" id="KW-0804">Transcription</keyword>
<keyword evidence="8" id="KW-1185">Reference proteome</keyword>
<keyword evidence="2 7" id="KW-0238">DNA-binding</keyword>
<proteinExistence type="predicted"/>
<evidence type="ECO:0000313" key="7">
    <source>
        <dbReference type="EMBL" id="EAY03553.1"/>
    </source>
</evidence>
<reference evidence="7" key="1">
    <citation type="submission" date="2006-10" db="EMBL/GenBank/DDBJ databases">
        <authorList>
            <person name="Amadeo P."/>
            <person name="Zhao Q."/>
            <person name="Wortman J."/>
            <person name="Fraser-Liggett C."/>
            <person name="Carlton J."/>
        </authorList>
    </citation>
    <scope>NUCLEOTIDE SEQUENCE</scope>
    <source>
        <strain evidence="7">G3</strain>
    </source>
</reference>
<dbReference type="PANTHER" id="PTHR46621">
    <property type="entry name" value="SNRNA-ACTIVATING PROTEIN COMPLEX SUBUNIT 4"/>
    <property type="match status" value="1"/>
</dbReference>
<evidence type="ECO:0000256" key="3">
    <source>
        <dbReference type="ARBA" id="ARBA00023163"/>
    </source>
</evidence>
<keyword evidence="4" id="KW-0539">Nucleus</keyword>
<protein>
    <submittedName>
        <fullName evidence="7">Myb-like DNA-binding domain containing protein</fullName>
    </submittedName>
</protein>
<dbReference type="EMBL" id="DS113501">
    <property type="protein sequence ID" value="EAY03553.1"/>
    <property type="molecule type" value="Genomic_DNA"/>
</dbReference>
<dbReference type="InterPro" id="IPR001005">
    <property type="entry name" value="SANT/Myb"/>
</dbReference>
<dbReference type="GO" id="GO:0006355">
    <property type="term" value="P:regulation of DNA-templated transcription"/>
    <property type="evidence" value="ECO:0000318"/>
    <property type="project" value="GO_Central"/>
</dbReference>